<evidence type="ECO:0000256" key="5">
    <source>
        <dbReference type="SAM" id="SignalP"/>
    </source>
</evidence>
<dbReference type="KEGG" id="uli:ETAA1_31700"/>
<evidence type="ECO:0000256" key="3">
    <source>
        <dbReference type="ARBA" id="ARBA00022801"/>
    </source>
</evidence>
<dbReference type="SUPFAM" id="SSF52743">
    <property type="entry name" value="Subtilisin-like"/>
    <property type="match status" value="1"/>
</dbReference>
<keyword evidence="3 7" id="KW-0378">Hydrolase</keyword>
<feature type="chain" id="PRO_5021710238" evidence="5">
    <location>
        <begin position="24"/>
        <end position="437"/>
    </location>
</feature>
<dbReference type="PROSITE" id="PS00138">
    <property type="entry name" value="SUBTILASE_SER"/>
    <property type="match status" value="1"/>
</dbReference>
<evidence type="ECO:0000313" key="7">
    <source>
        <dbReference type="EMBL" id="QDU21205.1"/>
    </source>
</evidence>
<dbReference type="InterPro" id="IPR000209">
    <property type="entry name" value="Peptidase_S8/S53_dom"/>
</dbReference>
<sequence length="437" mass="47146" precursor="true">MRTPTVAAGVVLIVALAAAPAPATDEIPAWASNRDDRMPQDRADHLSKLGVLGWHRSGVRGEGVTIAVLDSGWRGYRDQIGKSLPTGLLARSARLDANMEYKDSQHGILCGEVAHAIAPGARMLIANWDADRPESFLDAVRWAKAQGATIVTCSVVKPSWSDGEGNGPVHRKLTEILGDGTKPGDVLFFSCAGNTAQRHWAGQFEPGPDGYHRWSDKGPVNGVSPWGTERVYLEMCWSDPDAKYVLEVIDPTTGLPAPDVTYKERTEPKSVSARFTPAGYPQQYALRVKQTAGKAGRFHMNSLYAYLDECRLAGSIPFPGDGPEVITVGAVNHEWTRTSYSACGPNSKQPKPDVVAPVPFGTYIRWSPFSGTSCATPQAAAVAALCWARHPHWTAAQVRQYVTTRALDLGSPGHDCETGYGAVCLPPLAPAPRLLMR</sequence>
<dbReference type="GO" id="GO:0004252">
    <property type="term" value="F:serine-type endopeptidase activity"/>
    <property type="evidence" value="ECO:0007669"/>
    <property type="project" value="UniProtKB-EC"/>
</dbReference>
<evidence type="ECO:0000313" key="8">
    <source>
        <dbReference type="Proteomes" id="UP000319576"/>
    </source>
</evidence>
<evidence type="ECO:0000256" key="2">
    <source>
        <dbReference type="ARBA" id="ARBA00022670"/>
    </source>
</evidence>
<accession>A0A517XUM4</accession>
<keyword evidence="8" id="KW-1185">Reference proteome</keyword>
<dbReference type="Pfam" id="PF00082">
    <property type="entry name" value="Peptidase_S8"/>
    <property type="match status" value="1"/>
</dbReference>
<comment type="similarity">
    <text evidence="1">Belongs to the peptidase S8 family.</text>
</comment>
<dbReference type="InterPro" id="IPR023828">
    <property type="entry name" value="Peptidase_S8_Ser-AS"/>
</dbReference>
<dbReference type="InterPro" id="IPR036852">
    <property type="entry name" value="Peptidase_S8/S53_dom_sf"/>
</dbReference>
<reference evidence="7 8" key="1">
    <citation type="submission" date="2019-02" db="EMBL/GenBank/DDBJ databases">
        <title>Deep-cultivation of Planctomycetes and their phenomic and genomic characterization uncovers novel biology.</title>
        <authorList>
            <person name="Wiegand S."/>
            <person name="Jogler M."/>
            <person name="Boedeker C."/>
            <person name="Pinto D."/>
            <person name="Vollmers J."/>
            <person name="Rivas-Marin E."/>
            <person name="Kohn T."/>
            <person name="Peeters S.H."/>
            <person name="Heuer A."/>
            <person name="Rast P."/>
            <person name="Oberbeckmann S."/>
            <person name="Bunk B."/>
            <person name="Jeske O."/>
            <person name="Meyerdierks A."/>
            <person name="Storesund J.E."/>
            <person name="Kallscheuer N."/>
            <person name="Luecker S."/>
            <person name="Lage O.M."/>
            <person name="Pohl T."/>
            <person name="Merkel B.J."/>
            <person name="Hornburger P."/>
            <person name="Mueller R.-W."/>
            <person name="Bruemmer F."/>
            <person name="Labrenz M."/>
            <person name="Spormann A.M."/>
            <person name="Op den Camp H."/>
            <person name="Overmann J."/>
            <person name="Amann R."/>
            <person name="Jetten M.S.M."/>
            <person name="Mascher T."/>
            <person name="Medema M.H."/>
            <person name="Devos D.P."/>
            <person name="Kaster A.-K."/>
            <person name="Ovreas L."/>
            <person name="Rohde M."/>
            <person name="Galperin M.Y."/>
            <person name="Jogler C."/>
        </authorList>
    </citation>
    <scope>NUCLEOTIDE SEQUENCE [LARGE SCALE GENOMIC DNA]</scope>
    <source>
        <strain evidence="7 8">ETA_A1</strain>
    </source>
</reference>
<dbReference type="OrthoDB" id="9798386at2"/>
<feature type="domain" description="Peptidase S8/S53" evidence="6">
    <location>
        <begin position="315"/>
        <end position="421"/>
    </location>
</feature>
<dbReference type="Gene3D" id="3.40.50.200">
    <property type="entry name" value="Peptidase S8/S53 domain"/>
    <property type="match status" value="2"/>
</dbReference>
<dbReference type="InterPro" id="IPR050131">
    <property type="entry name" value="Peptidase_S8_subtilisin-like"/>
</dbReference>
<dbReference type="PANTHER" id="PTHR43806">
    <property type="entry name" value="PEPTIDASE S8"/>
    <property type="match status" value="1"/>
</dbReference>
<keyword evidence="2" id="KW-0645">Protease</keyword>
<organism evidence="7 8">
    <name type="scientific">Urbifossiella limnaea</name>
    <dbReference type="NCBI Taxonomy" id="2528023"/>
    <lineage>
        <taxon>Bacteria</taxon>
        <taxon>Pseudomonadati</taxon>
        <taxon>Planctomycetota</taxon>
        <taxon>Planctomycetia</taxon>
        <taxon>Gemmatales</taxon>
        <taxon>Gemmataceae</taxon>
        <taxon>Urbifossiella</taxon>
    </lineage>
</organism>
<dbReference type="RefSeq" id="WP_145239983.1">
    <property type="nucleotide sequence ID" value="NZ_CP036273.1"/>
</dbReference>
<dbReference type="AlphaFoldDB" id="A0A517XUM4"/>
<dbReference type="InterPro" id="IPR015500">
    <property type="entry name" value="Peptidase_S8_subtilisin-rel"/>
</dbReference>
<evidence type="ECO:0000256" key="4">
    <source>
        <dbReference type="ARBA" id="ARBA00022825"/>
    </source>
</evidence>
<dbReference type="Proteomes" id="UP000319576">
    <property type="component" value="Chromosome"/>
</dbReference>
<dbReference type="EC" id="3.4.21.62" evidence="7"/>
<dbReference type="PRINTS" id="PR00723">
    <property type="entry name" value="SUBTILISIN"/>
</dbReference>
<dbReference type="PANTHER" id="PTHR43806:SF67">
    <property type="entry name" value="EGF-LIKE DOMAIN-CONTAINING PROTEIN"/>
    <property type="match status" value="1"/>
</dbReference>
<dbReference type="EMBL" id="CP036273">
    <property type="protein sequence ID" value="QDU21205.1"/>
    <property type="molecule type" value="Genomic_DNA"/>
</dbReference>
<keyword evidence="5" id="KW-0732">Signal</keyword>
<keyword evidence="4" id="KW-0720">Serine protease</keyword>
<gene>
    <name evidence="7" type="primary">apr_2</name>
    <name evidence="7" type="ORF">ETAA1_31700</name>
</gene>
<name>A0A517XUM4_9BACT</name>
<evidence type="ECO:0000256" key="1">
    <source>
        <dbReference type="ARBA" id="ARBA00011073"/>
    </source>
</evidence>
<evidence type="ECO:0000259" key="6">
    <source>
        <dbReference type="Pfam" id="PF00082"/>
    </source>
</evidence>
<dbReference type="GO" id="GO:0006508">
    <property type="term" value="P:proteolysis"/>
    <property type="evidence" value="ECO:0007669"/>
    <property type="project" value="UniProtKB-KW"/>
</dbReference>
<feature type="signal peptide" evidence="5">
    <location>
        <begin position="1"/>
        <end position="23"/>
    </location>
</feature>
<protein>
    <submittedName>
        <fullName evidence="7">Subtilisin</fullName>
        <ecNumber evidence="7">3.4.21.62</ecNumber>
    </submittedName>
</protein>
<proteinExistence type="inferred from homology"/>